<evidence type="ECO:0000313" key="1">
    <source>
        <dbReference type="EMBL" id="ALM02443.1"/>
    </source>
</evidence>
<dbReference type="KEGG" id="vg:26523006"/>
<dbReference type="RefSeq" id="YP_009187663.1">
    <property type="nucleotide sequence ID" value="NC_028659.1"/>
</dbReference>
<dbReference type="EMBL" id="KT934943">
    <property type="protein sequence ID" value="ALM02443.1"/>
    <property type="molecule type" value="Genomic_DNA"/>
</dbReference>
<keyword evidence="2" id="KW-1185">Reference proteome</keyword>
<name>A0A0S1S106_9CAUD</name>
<dbReference type="Proteomes" id="UP000203990">
    <property type="component" value="Segment"/>
</dbReference>
<sequence>MGILYNLKGAQFTDSRLPQLRAYPGLTDGSLALLDASQLGNIDFTSVVTGIPNLAVSEATRLTGKTEADLAFTWSNTLGLTGATPEAKFERTPKGGLHGILSQANQVAGHRGRFQTPGIMEYVATHQNDHKFALFMHYRVTRAGAGTGATSATEALIASQTSPSSNRLIVFRLPNTVQSAPALMGLQSDKAGTDFTSTVYYQDLPVWGAASGFGSLVNNSCKSFVLYRMHFVDIDASGMTYAELLNSEQQIYNINFGTGGKYAGDTIPTDPSTIP</sequence>
<proteinExistence type="predicted"/>
<dbReference type="GeneID" id="26523006"/>
<reference evidence="1 2" key="1">
    <citation type="submission" date="2015-10" db="EMBL/GenBank/DDBJ databases">
        <title>Complete genome sequence of Klebsiella pneumoniae bacteriophage vB_KpnM_KB57.</title>
        <authorList>
            <person name="Volozhantsev N.V."/>
            <person name="Popova A.V."/>
            <person name="Krasilnikova V.M."/>
            <person name="Bogun A.G."/>
        </authorList>
    </citation>
    <scope>NUCLEOTIDE SEQUENCE [LARGE SCALE GENOMIC DNA]</scope>
</reference>
<protein>
    <submittedName>
        <fullName evidence="1">Uncharacterized protein</fullName>
    </submittedName>
</protein>
<dbReference type="OrthoDB" id="27151at10239"/>
<evidence type="ECO:0000313" key="2">
    <source>
        <dbReference type="Proteomes" id="UP000203990"/>
    </source>
</evidence>
<accession>A0A0S1S106</accession>
<organism evidence="1 2">
    <name type="scientific">Klebsiella phage vB_KpnM_KB57</name>
    <dbReference type="NCBI Taxonomy" id="1719140"/>
    <lineage>
        <taxon>Viruses</taxon>
        <taxon>Duplodnaviria</taxon>
        <taxon>Heunggongvirae</taxon>
        <taxon>Uroviricota</taxon>
        <taxon>Caudoviricetes</taxon>
        <taxon>Vequintavirinae</taxon>
        <taxon>Mydovirus</taxon>
        <taxon>Mydovirus KB57</taxon>
    </lineage>
</organism>
<gene>
    <name evidence="1" type="ORF">KB57_050</name>
</gene>